<dbReference type="InterPro" id="IPR000866">
    <property type="entry name" value="AhpC/TSA"/>
</dbReference>
<evidence type="ECO:0000313" key="12">
    <source>
        <dbReference type="Proteomes" id="UP000183206"/>
    </source>
</evidence>
<dbReference type="GO" id="GO:0008379">
    <property type="term" value="F:thioredoxin peroxidase activity"/>
    <property type="evidence" value="ECO:0007669"/>
    <property type="project" value="TreeGrafter"/>
</dbReference>
<dbReference type="GO" id="GO:0045454">
    <property type="term" value="P:cell redox homeostasis"/>
    <property type="evidence" value="ECO:0007669"/>
    <property type="project" value="TreeGrafter"/>
</dbReference>
<gene>
    <name evidence="11" type="ORF">AUJ44_03760</name>
</gene>
<keyword evidence="6" id="KW-0560">Oxidoreductase</keyword>
<dbReference type="GO" id="GO:0006979">
    <property type="term" value="P:response to oxidative stress"/>
    <property type="evidence" value="ECO:0007669"/>
    <property type="project" value="TreeGrafter"/>
</dbReference>
<evidence type="ECO:0000256" key="5">
    <source>
        <dbReference type="ARBA" id="ARBA00022862"/>
    </source>
</evidence>
<dbReference type="InterPro" id="IPR013766">
    <property type="entry name" value="Thioredoxin_domain"/>
</dbReference>
<protein>
    <submittedName>
        <fullName evidence="11">Peroxiredoxin</fullName>
    </submittedName>
</protein>
<keyword evidence="3" id="KW-0963">Cytoplasm</keyword>
<dbReference type="GO" id="GO:0033554">
    <property type="term" value="P:cellular response to stress"/>
    <property type="evidence" value="ECO:0007669"/>
    <property type="project" value="TreeGrafter"/>
</dbReference>
<dbReference type="EMBL" id="MNVO01000056">
    <property type="protein sequence ID" value="OIO31819.1"/>
    <property type="molecule type" value="Genomic_DNA"/>
</dbReference>
<keyword evidence="8" id="KW-0676">Redox-active center</keyword>
<dbReference type="GO" id="GO:0042744">
    <property type="term" value="P:hydrogen peroxide catabolic process"/>
    <property type="evidence" value="ECO:0007669"/>
    <property type="project" value="TreeGrafter"/>
</dbReference>
<evidence type="ECO:0000256" key="4">
    <source>
        <dbReference type="ARBA" id="ARBA00022559"/>
    </source>
</evidence>
<evidence type="ECO:0000259" key="10">
    <source>
        <dbReference type="PROSITE" id="PS51352"/>
    </source>
</evidence>
<dbReference type="SUPFAM" id="SSF52833">
    <property type="entry name" value="Thioredoxin-like"/>
    <property type="match status" value="1"/>
</dbReference>
<dbReference type="CDD" id="cd03015">
    <property type="entry name" value="PRX_Typ2cys"/>
    <property type="match status" value="1"/>
</dbReference>
<accession>A0A1J4V722</accession>
<keyword evidence="4" id="KW-0575">Peroxidase</keyword>
<comment type="subcellular location">
    <subcellularLocation>
        <location evidence="1">Cytoplasm</location>
    </subcellularLocation>
</comment>
<comment type="similarity">
    <text evidence="2">Belongs to the peroxiredoxin family. AhpC/Prx1 subfamily.</text>
</comment>
<sequence>MDLSAYHNDEEKKINLSDYRGKWLILFFYPKDFTFVCPTELEEMQNYYGKFQKEGAEILSISTDTIEVHKAWHDTSEAIGKVTYPMIADRTGELSKMFGTYIYEEGVSLRGTFLIDPEGVLKSLEINHNDIGRSAAELYRKLQAAKYVSEHAGHVCPASWKPGDDDLEPGLDLVGKI</sequence>
<proteinExistence type="inferred from homology"/>
<dbReference type="InterPro" id="IPR019479">
    <property type="entry name" value="Peroxiredoxin_C"/>
</dbReference>
<evidence type="ECO:0000256" key="8">
    <source>
        <dbReference type="ARBA" id="ARBA00023284"/>
    </source>
</evidence>
<evidence type="ECO:0000256" key="3">
    <source>
        <dbReference type="ARBA" id="ARBA00022490"/>
    </source>
</evidence>
<dbReference type="InterPro" id="IPR050217">
    <property type="entry name" value="Peroxiredoxin"/>
</dbReference>
<dbReference type="Proteomes" id="UP000183206">
    <property type="component" value="Unassembled WGS sequence"/>
</dbReference>
<evidence type="ECO:0000256" key="2">
    <source>
        <dbReference type="ARBA" id="ARBA00009796"/>
    </source>
</evidence>
<dbReference type="STRING" id="1805282.AUJ44_03760"/>
<reference evidence="11 12" key="1">
    <citation type="journal article" date="2016" name="Environ. Microbiol.">
        <title>Genomic resolution of a cold subsurface aquifer community provides metabolic insights for novel microbes adapted to high CO concentrations.</title>
        <authorList>
            <person name="Probst A.J."/>
            <person name="Castelle C.J."/>
            <person name="Singh A."/>
            <person name="Brown C.T."/>
            <person name="Anantharaman K."/>
            <person name="Sharon I."/>
            <person name="Hug L.A."/>
            <person name="Burstein D."/>
            <person name="Emerson J.B."/>
            <person name="Thomas B.C."/>
            <person name="Banfield J.F."/>
        </authorList>
    </citation>
    <scope>NUCLEOTIDE SEQUENCE [LARGE SCALE GENOMIC DNA]</scope>
    <source>
        <strain evidence="11">CG1_02_47_685</strain>
    </source>
</reference>
<feature type="active site" description="Cysteine sulfenic acid (-SOH) intermediate; for peroxidase activity" evidence="9">
    <location>
        <position position="37"/>
    </location>
</feature>
<evidence type="ECO:0000256" key="6">
    <source>
        <dbReference type="ARBA" id="ARBA00023002"/>
    </source>
</evidence>
<dbReference type="GO" id="GO:0005829">
    <property type="term" value="C:cytosol"/>
    <property type="evidence" value="ECO:0007669"/>
    <property type="project" value="TreeGrafter"/>
</dbReference>
<name>A0A1J4V722_9BACT</name>
<evidence type="ECO:0000256" key="9">
    <source>
        <dbReference type="PIRSR" id="PIRSR000239-1"/>
    </source>
</evidence>
<dbReference type="PANTHER" id="PTHR10681">
    <property type="entry name" value="THIOREDOXIN PEROXIDASE"/>
    <property type="match status" value="1"/>
</dbReference>
<comment type="caution">
    <text evidence="11">The sequence shown here is derived from an EMBL/GenBank/DDBJ whole genome shotgun (WGS) entry which is preliminary data.</text>
</comment>
<dbReference type="Gene3D" id="3.40.30.10">
    <property type="entry name" value="Glutaredoxin"/>
    <property type="match status" value="1"/>
</dbReference>
<dbReference type="FunFam" id="3.40.30.10:FF:000002">
    <property type="entry name" value="Alkyl hydroperoxide reductase C"/>
    <property type="match status" value="1"/>
</dbReference>
<dbReference type="Pfam" id="PF00578">
    <property type="entry name" value="AhpC-TSA"/>
    <property type="match status" value="1"/>
</dbReference>
<dbReference type="InterPro" id="IPR024706">
    <property type="entry name" value="Peroxiredoxin_AhpC-typ"/>
</dbReference>
<dbReference type="InterPro" id="IPR036249">
    <property type="entry name" value="Thioredoxin-like_sf"/>
</dbReference>
<keyword evidence="7" id="KW-1015">Disulfide bond</keyword>
<evidence type="ECO:0000256" key="1">
    <source>
        <dbReference type="ARBA" id="ARBA00004496"/>
    </source>
</evidence>
<dbReference type="PROSITE" id="PS51352">
    <property type="entry name" value="THIOREDOXIN_2"/>
    <property type="match status" value="1"/>
</dbReference>
<evidence type="ECO:0000313" key="11">
    <source>
        <dbReference type="EMBL" id="OIO31819.1"/>
    </source>
</evidence>
<evidence type="ECO:0000256" key="7">
    <source>
        <dbReference type="ARBA" id="ARBA00023157"/>
    </source>
</evidence>
<feature type="domain" description="Thioredoxin" evidence="10">
    <location>
        <begin position="1"/>
        <end position="147"/>
    </location>
</feature>
<dbReference type="PANTHER" id="PTHR10681:SF121">
    <property type="entry name" value="ALKYL HYDROPEROXIDE REDUCTASE C"/>
    <property type="match status" value="1"/>
</dbReference>
<keyword evidence="5" id="KW-0049">Antioxidant</keyword>
<dbReference type="AlphaFoldDB" id="A0A1J4V722"/>
<organism evidence="11 12">
    <name type="scientific">Candidatus Nomurabacteria bacterium CG1_02_47_685</name>
    <dbReference type="NCBI Taxonomy" id="1805282"/>
    <lineage>
        <taxon>Bacteria</taxon>
        <taxon>Candidatus Nomuraibacteriota</taxon>
    </lineage>
</organism>
<dbReference type="PIRSF" id="PIRSF000239">
    <property type="entry name" value="AHPC"/>
    <property type="match status" value="1"/>
</dbReference>
<dbReference type="Pfam" id="PF10417">
    <property type="entry name" value="1-cysPrx_C"/>
    <property type="match status" value="1"/>
</dbReference>